<name>A0A822Y4P9_NELNU</name>
<evidence type="ECO:0000313" key="1">
    <source>
        <dbReference type="EMBL" id="DAD24578.1"/>
    </source>
</evidence>
<sequence>MKIEDFIGSEMRFLVDDTAVFSASFYLIKELNSFSKNGGCLREEYW</sequence>
<protein>
    <submittedName>
        <fullName evidence="1">Uncharacterized protein</fullName>
    </submittedName>
</protein>
<gene>
    <name evidence="1" type="ORF">HUJ06_026042</name>
</gene>
<reference evidence="1 2" key="1">
    <citation type="journal article" date="2020" name="Mol. Biol. Evol.">
        <title>Distinct Expression and Methylation Patterns for Genes with Different Fates following a Single Whole-Genome Duplication in Flowering Plants.</title>
        <authorList>
            <person name="Shi T."/>
            <person name="Rahmani R.S."/>
            <person name="Gugger P.F."/>
            <person name="Wang M."/>
            <person name="Li H."/>
            <person name="Zhang Y."/>
            <person name="Li Z."/>
            <person name="Wang Q."/>
            <person name="Van de Peer Y."/>
            <person name="Marchal K."/>
            <person name="Chen J."/>
        </authorList>
    </citation>
    <scope>NUCLEOTIDE SEQUENCE [LARGE SCALE GENOMIC DNA]</scope>
    <source>
        <tissue evidence="1">Leaf</tissue>
    </source>
</reference>
<proteinExistence type="predicted"/>
<keyword evidence="2" id="KW-1185">Reference proteome</keyword>
<accession>A0A822Y4P9</accession>
<dbReference type="Proteomes" id="UP000607653">
    <property type="component" value="Unassembled WGS sequence"/>
</dbReference>
<comment type="caution">
    <text evidence="1">The sequence shown here is derived from an EMBL/GenBank/DDBJ whole genome shotgun (WGS) entry which is preliminary data.</text>
</comment>
<organism evidence="1 2">
    <name type="scientific">Nelumbo nucifera</name>
    <name type="common">Sacred lotus</name>
    <dbReference type="NCBI Taxonomy" id="4432"/>
    <lineage>
        <taxon>Eukaryota</taxon>
        <taxon>Viridiplantae</taxon>
        <taxon>Streptophyta</taxon>
        <taxon>Embryophyta</taxon>
        <taxon>Tracheophyta</taxon>
        <taxon>Spermatophyta</taxon>
        <taxon>Magnoliopsida</taxon>
        <taxon>Proteales</taxon>
        <taxon>Nelumbonaceae</taxon>
        <taxon>Nelumbo</taxon>
    </lineage>
</organism>
<dbReference type="AlphaFoldDB" id="A0A822Y4P9"/>
<evidence type="ECO:0000313" key="2">
    <source>
        <dbReference type="Proteomes" id="UP000607653"/>
    </source>
</evidence>
<dbReference type="PANTHER" id="PTHR47242:SF1">
    <property type="entry name" value="TRAF-LIKE FAMILY PROTEIN"/>
    <property type="match status" value="1"/>
</dbReference>
<dbReference type="EMBL" id="DUZY01000001">
    <property type="protein sequence ID" value="DAD24578.1"/>
    <property type="molecule type" value="Genomic_DNA"/>
</dbReference>
<dbReference type="PANTHER" id="PTHR47242">
    <property type="entry name" value="TRAF-LIKE FAMILY PROTEIN"/>
    <property type="match status" value="1"/>
</dbReference>